<organism evidence="17 18">
    <name type="scientific">Tsukamurella soli</name>
    <dbReference type="NCBI Taxonomy" id="644556"/>
    <lineage>
        <taxon>Bacteria</taxon>
        <taxon>Bacillati</taxon>
        <taxon>Actinomycetota</taxon>
        <taxon>Actinomycetes</taxon>
        <taxon>Mycobacteriales</taxon>
        <taxon>Tsukamurellaceae</taxon>
        <taxon>Tsukamurella</taxon>
    </lineage>
</organism>
<comment type="caution">
    <text evidence="10">Lacks conserved residue(s) required for the propagation of feature annotation.</text>
</comment>
<evidence type="ECO:0000256" key="12">
    <source>
        <dbReference type="RuleBase" id="RU003572"/>
    </source>
</evidence>
<keyword evidence="7 10" id="KW-0460">Magnesium</keyword>
<feature type="binding site" evidence="10">
    <location>
        <position position="440"/>
    </location>
    <ligand>
        <name>Mg(2+)</name>
        <dbReference type="ChEBI" id="CHEBI:18420"/>
    </ligand>
</feature>
<dbReference type="PANTHER" id="PTHR42739">
    <property type="entry name" value="MALATE SYNTHASE G"/>
    <property type="match status" value="1"/>
</dbReference>
<comment type="subunit">
    <text evidence="10">Monomer.</text>
</comment>
<dbReference type="NCBIfam" id="NF002825">
    <property type="entry name" value="PRK02999.1"/>
    <property type="match status" value="1"/>
</dbReference>
<evidence type="ECO:0000256" key="7">
    <source>
        <dbReference type="ARBA" id="ARBA00022842"/>
    </source>
</evidence>
<comment type="catalytic activity">
    <reaction evidence="9 10 12">
        <text>glyoxylate + acetyl-CoA + H2O = (S)-malate + CoA + H(+)</text>
        <dbReference type="Rhea" id="RHEA:18181"/>
        <dbReference type="ChEBI" id="CHEBI:15377"/>
        <dbReference type="ChEBI" id="CHEBI:15378"/>
        <dbReference type="ChEBI" id="CHEBI:15589"/>
        <dbReference type="ChEBI" id="CHEBI:36655"/>
        <dbReference type="ChEBI" id="CHEBI:57287"/>
        <dbReference type="ChEBI" id="CHEBI:57288"/>
        <dbReference type="EC" id="2.3.3.9"/>
    </reaction>
</comment>
<dbReference type="CDD" id="cd00728">
    <property type="entry name" value="malate_synt_G"/>
    <property type="match status" value="1"/>
</dbReference>
<feature type="binding site" evidence="10">
    <location>
        <position position="468"/>
    </location>
    <ligand>
        <name>Mg(2+)</name>
        <dbReference type="ChEBI" id="CHEBI:18420"/>
    </ligand>
</feature>
<protein>
    <recommendedName>
        <fullName evidence="10 11">Malate synthase G</fullName>
        <ecNumber evidence="10 11">2.3.3.9</ecNumber>
    </recommendedName>
</protein>
<feature type="binding site" evidence="10">
    <location>
        <begin position="126"/>
        <end position="127"/>
    </location>
    <ligand>
        <name>acetyl-CoA</name>
        <dbReference type="ChEBI" id="CHEBI:57288"/>
    </ligand>
</feature>
<dbReference type="InterPro" id="IPR048357">
    <property type="entry name" value="MSG_insertion"/>
</dbReference>
<evidence type="ECO:0000313" key="18">
    <source>
        <dbReference type="Proteomes" id="UP001500635"/>
    </source>
</evidence>
<sequence>MVDTARTAVNGLQVATVLYDFINNEALPGTGVDQQAFWAGTAQLIEDLAFRNADLLARRDDLQAQIDAYHSANPGAVDFPAYKQFLTDIGYLVPEPDDFQITTENVDTEITSTAGPQLVVPILNARFAINAANARWGSLYDALYGTDAIPEADGAEKGKGYNKVRGDKVIAYAKKFLDEAVPLESGSHADVTEYAVVGGADRSGTVDGVLHAVVDGHTVGLADPGVFAGYVGDPASPSAILLRHNGLHLEIQIDPSSPIGSTDAAGVKDVLVESAITTIMDLEDSVAAVDADDKVIGYRNWLGLNKGDLSEEVSKGGKTFTRVLNPDRVYTAPDGSELTLHGRSLLFVRNVGHLMTTDAVLDAEGNPVGEGILDAVVTALGAIHGLGEEGLSNSRTGSIYIVKPKMHGPEEVAFTVELFSRVETLLGLPSTTLKVGIMDEERRTTVNLKASIEAAADRVVFINTGFLDRTGDEIHTSMLAGPVVRKGEMKSQKWISAYEDSNVDIGLHAGLQHKAQIGKGMWAMPDLMAAMLEQKIAQPKAGATTAWVPSPTAATLHALHYHLVDVFEVQNDIAKRDPASVDDILTIPLAPKTDWSDEEKREELDNNCQSILGYVVRWIDQGVGCSKVPDIHDVALMEDRATLRISSQLLANWLRHGIVTEDEVVASLERMAPVVDQQNAGDPAYRPLAPDFDTNIAFQAAKDLILEGTKQPNGYTEPILHARRREFKAANA</sequence>
<dbReference type="Proteomes" id="UP001500635">
    <property type="component" value="Unassembled WGS sequence"/>
</dbReference>
<evidence type="ECO:0000256" key="2">
    <source>
        <dbReference type="ARBA" id="ARBA00022435"/>
    </source>
</evidence>
<evidence type="ECO:0000259" key="16">
    <source>
        <dbReference type="Pfam" id="PF20659"/>
    </source>
</evidence>
<proteinExistence type="inferred from homology"/>
<dbReference type="EMBL" id="BAABFR010000084">
    <property type="protein sequence ID" value="GAA4400971.1"/>
    <property type="molecule type" value="Genomic_DNA"/>
</dbReference>
<name>A0ABP8K6V7_9ACTN</name>
<dbReference type="InterPro" id="IPR048356">
    <property type="entry name" value="MS_N"/>
</dbReference>
<feature type="binding site" evidence="10">
    <location>
        <position position="440"/>
    </location>
    <ligand>
        <name>glyoxylate</name>
        <dbReference type="ChEBI" id="CHEBI:36655"/>
    </ligand>
</feature>
<reference evidence="18" key="1">
    <citation type="journal article" date="2019" name="Int. J. Syst. Evol. Microbiol.">
        <title>The Global Catalogue of Microorganisms (GCM) 10K type strain sequencing project: providing services to taxonomists for standard genome sequencing and annotation.</title>
        <authorList>
            <consortium name="The Broad Institute Genomics Platform"/>
            <consortium name="The Broad Institute Genome Sequencing Center for Infectious Disease"/>
            <person name="Wu L."/>
            <person name="Ma J."/>
        </authorList>
    </citation>
    <scope>NUCLEOTIDE SEQUENCE [LARGE SCALE GENOMIC DNA]</scope>
    <source>
        <strain evidence="18">JCM 17688</strain>
    </source>
</reference>
<dbReference type="Gene3D" id="3.20.20.360">
    <property type="entry name" value="Malate synthase, domain 3"/>
    <property type="match status" value="2"/>
</dbReference>
<keyword evidence="6 10" id="KW-0479">Metal-binding</keyword>
<evidence type="ECO:0000256" key="10">
    <source>
        <dbReference type="HAMAP-Rule" id="MF_00641"/>
    </source>
</evidence>
<evidence type="ECO:0000256" key="5">
    <source>
        <dbReference type="ARBA" id="ARBA00022679"/>
    </source>
</evidence>
<dbReference type="PANTHER" id="PTHR42739:SF1">
    <property type="entry name" value="MALATE SYNTHASE G"/>
    <property type="match status" value="1"/>
</dbReference>
<evidence type="ECO:0000256" key="1">
    <source>
        <dbReference type="ARBA" id="ARBA00001946"/>
    </source>
</evidence>
<dbReference type="InterPro" id="IPR001465">
    <property type="entry name" value="Malate_synthase_TIM"/>
</dbReference>
<feature type="binding site" evidence="10">
    <location>
        <position position="322"/>
    </location>
    <ligand>
        <name>acetyl-CoA</name>
        <dbReference type="ChEBI" id="CHEBI:57288"/>
    </ligand>
</feature>
<feature type="modified residue" description="Cysteine sulfenic acid (-SOH)" evidence="10">
    <location>
        <position position="625"/>
    </location>
</feature>
<comment type="function">
    <text evidence="10">Involved in the glycolate utilization. Catalyzes the condensation and subsequent hydrolysis of acetyl-coenzyme A (acetyl-CoA) and glyoxylate to form malate and CoA.</text>
</comment>
<comment type="cofactor">
    <cofactor evidence="1 10">
        <name>Mg(2+)</name>
        <dbReference type="ChEBI" id="CHEBI:18420"/>
    </cofactor>
</comment>
<evidence type="ECO:0000259" key="14">
    <source>
        <dbReference type="Pfam" id="PF20656"/>
    </source>
</evidence>
<feature type="binding site" evidence="10">
    <location>
        <position position="119"/>
    </location>
    <ligand>
        <name>acetyl-CoA</name>
        <dbReference type="ChEBI" id="CHEBI:57288"/>
    </ligand>
</feature>
<evidence type="ECO:0000256" key="6">
    <source>
        <dbReference type="ARBA" id="ARBA00022723"/>
    </source>
</evidence>
<dbReference type="InterPro" id="IPR011076">
    <property type="entry name" value="Malate_synth_sf"/>
</dbReference>
<comment type="caution">
    <text evidence="17">The sequence shown here is derived from an EMBL/GenBank/DDBJ whole genome shotgun (WGS) entry which is preliminary data.</text>
</comment>
<feature type="domain" description="Malate synthase G alpha-beta insertion" evidence="15">
    <location>
        <begin position="161"/>
        <end position="244"/>
    </location>
</feature>
<keyword evidence="18" id="KW-1185">Reference proteome</keyword>
<evidence type="ECO:0000256" key="9">
    <source>
        <dbReference type="ARBA" id="ARBA00047918"/>
    </source>
</evidence>
<dbReference type="Pfam" id="PF01274">
    <property type="entry name" value="MS_TIM-barrel"/>
    <property type="match status" value="1"/>
</dbReference>
<keyword evidence="4 10" id="KW-0816">Tricarboxylic acid cycle</keyword>
<keyword evidence="5 10" id="KW-0808">Transferase</keyword>
<dbReference type="InterPro" id="IPR046363">
    <property type="entry name" value="MS_N_TIM-barrel_dom"/>
</dbReference>
<gene>
    <name evidence="10" type="primary">glcB</name>
    <name evidence="17" type="ORF">GCM10023147_40100</name>
</gene>
<dbReference type="SUPFAM" id="SSF51645">
    <property type="entry name" value="Malate synthase G"/>
    <property type="match status" value="1"/>
</dbReference>
<dbReference type="EC" id="2.3.3.9" evidence="10 11"/>
<dbReference type="RefSeq" id="WP_344999374.1">
    <property type="nucleotide sequence ID" value="NZ_BAABFR010000084.1"/>
</dbReference>
<feature type="domain" description="Malate synthase N-terminal" evidence="14">
    <location>
        <begin position="18"/>
        <end position="75"/>
    </location>
</feature>
<keyword evidence="8 10" id="KW-0558">Oxidation</keyword>
<evidence type="ECO:0000256" key="11">
    <source>
        <dbReference type="NCBIfam" id="TIGR01345"/>
    </source>
</evidence>
<dbReference type="InterPro" id="IPR044856">
    <property type="entry name" value="Malate_synth_C_sf"/>
</dbReference>
<feature type="active site" description="Proton donor" evidence="10">
    <location>
        <position position="639"/>
    </location>
</feature>
<dbReference type="Pfam" id="PF20656">
    <property type="entry name" value="MS_N"/>
    <property type="match status" value="1"/>
</dbReference>
<keyword evidence="3 10" id="KW-0963">Cytoplasm</keyword>
<dbReference type="Gene3D" id="1.20.1220.12">
    <property type="entry name" value="Malate synthase, domain III"/>
    <property type="match status" value="1"/>
</dbReference>
<dbReference type="NCBIfam" id="TIGR01345">
    <property type="entry name" value="malate_syn_G"/>
    <property type="match status" value="1"/>
</dbReference>
<evidence type="ECO:0000256" key="4">
    <source>
        <dbReference type="ARBA" id="ARBA00022532"/>
    </source>
</evidence>
<evidence type="ECO:0000256" key="8">
    <source>
        <dbReference type="ARBA" id="ARBA00023097"/>
    </source>
</evidence>
<evidence type="ECO:0000256" key="3">
    <source>
        <dbReference type="ARBA" id="ARBA00022490"/>
    </source>
</evidence>
<evidence type="ECO:0000259" key="13">
    <source>
        <dbReference type="Pfam" id="PF01274"/>
    </source>
</evidence>
<feature type="binding site" evidence="10">
    <location>
        <position position="349"/>
    </location>
    <ligand>
        <name>glyoxylate</name>
        <dbReference type="ChEBI" id="CHEBI:36655"/>
    </ligand>
</feature>
<comment type="similarity">
    <text evidence="10 12">Belongs to the malate synthase family. GlcB subfamily.</text>
</comment>
<feature type="binding site" evidence="10">
    <location>
        <begin position="465"/>
        <end position="468"/>
    </location>
    <ligand>
        <name>glyoxylate</name>
        <dbReference type="ChEBI" id="CHEBI:36655"/>
    </ligand>
</feature>
<evidence type="ECO:0000313" key="17">
    <source>
        <dbReference type="EMBL" id="GAA4400971.1"/>
    </source>
</evidence>
<feature type="binding site" evidence="10">
    <location>
        <position position="549"/>
    </location>
    <ligand>
        <name>acetyl-CoA</name>
        <dbReference type="ChEBI" id="CHEBI:57288"/>
    </ligand>
</feature>
<feature type="domain" description="Malate synthase TIM barrel" evidence="13">
    <location>
        <begin position="346"/>
        <end position="585"/>
    </location>
</feature>
<evidence type="ECO:0000259" key="15">
    <source>
        <dbReference type="Pfam" id="PF20658"/>
    </source>
</evidence>
<keyword evidence="2 10" id="KW-0329">Glyoxylate bypass</keyword>
<feature type="binding site" evidence="10">
    <location>
        <position position="285"/>
    </location>
    <ligand>
        <name>acetyl-CoA</name>
        <dbReference type="ChEBI" id="CHEBI:57288"/>
    </ligand>
</feature>
<comment type="pathway">
    <text evidence="10 12">Carbohydrate metabolism; glyoxylate cycle; (S)-malate from isocitrate: step 2/2.</text>
</comment>
<comment type="subcellular location">
    <subcellularLocation>
        <location evidence="10 12">Cytoplasm</location>
    </subcellularLocation>
</comment>
<dbReference type="Pfam" id="PF20658">
    <property type="entry name" value="MSG_insertion"/>
    <property type="match status" value="1"/>
</dbReference>
<dbReference type="InterPro" id="IPR048355">
    <property type="entry name" value="MS_C"/>
</dbReference>
<dbReference type="Pfam" id="PF20659">
    <property type="entry name" value="MS_C"/>
    <property type="match status" value="1"/>
</dbReference>
<dbReference type="InterPro" id="IPR006253">
    <property type="entry name" value="Malate_synthG"/>
</dbReference>
<dbReference type="HAMAP" id="MF_00641">
    <property type="entry name" value="Malate_synth_G"/>
    <property type="match status" value="1"/>
</dbReference>
<feature type="active site" description="Proton acceptor" evidence="10">
    <location>
        <position position="349"/>
    </location>
</feature>
<accession>A0ABP8K6V7</accession>
<feature type="domain" description="Malate synthase C-terminal" evidence="16">
    <location>
        <begin position="599"/>
        <end position="688"/>
    </location>
</feature>